<dbReference type="InterPro" id="IPR032675">
    <property type="entry name" value="LRR_dom_sf"/>
</dbReference>
<keyword evidence="5" id="KW-0808">Transferase</keyword>
<dbReference type="Gene3D" id="3.30.200.20">
    <property type="entry name" value="Phosphorylase Kinase, domain 1"/>
    <property type="match status" value="1"/>
</dbReference>
<dbReference type="SMART" id="SM00220">
    <property type="entry name" value="S_TKc"/>
    <property type="match status" value="1"/>
</dbReference>
<dbReference type="Pfam" id="PF12819">
    <property type="entry name" value="Malectin_like"/>
    <property type="match status" value="1"/>
</dbReference>
<dbReference type="PROSITE" id="PS51450">
    <property type="entry name" value="LRR"/>
    <property type="match status" value="1"/>
</dbReference>
<evidence type="ECO:0000256" key="5">
    <source>
        <dbReference type="ARBA" id="ARBA00022679"/>
    </source>
</evidence>
<dbReference type="AlphaFoldDB" id="A0AAD8H5Z8"/>
<dbReference type="Gene3D" id="1.10.510.10">
    <property type="entry name" value="Transferase(Phosphotransferase) domain 1"/>
    <property type="match status" value="1"/>
</dbReference>
<evidence type="ECO:0000256" key="15">
    <source>
        <dbReference type="PROSITE-ProRule" id="PRU10141"/>
    </source>
</evidence>
<dbReference type="GO" id="GO:0004674">
    <property type="term" value="F:protein serine/threonine kinase activity"/>
    <property type="evidence" value="ECO:0007669"/>
    <property type="project" value="UniProtKB-KW"/>
</dbReference>
<keyword evidence="21" id="KW-1185">Reference proteome</keyword>
<keyword evidence="11 15" id="KW-0067">ATP-binding</keyword>
<dbReference type="InterPro" id="IPR017441">
    <property type="entry name" value="Protein_kinase_ATP_BS"/>
</dbReference>
<dbReference type="InterPro" id="IPR000719">
    <property type="entry name" value="Prot_kinase_dom"/>
</dbReference>
<keyword evidence="6 17" id="KW-0812">Transmembrane</keyword>
<evidence type="ECO:0000259" key="19">
    <source>
        <dbReference type="PROSITE" id="PS50011"/>
    </source>
</evidence>
<dbReference type="GO" id="GO:0016020">
    <property type="term" value="C:membrane"/>
    <property type="evidence" value="ECO:0007669"/>
    <property type="project" value="UniProtKB-SubCell"/>
</dbReference>
<dbReference type="Pfam" id="PF00069">
    <property type="entry name" value="Pkinase"/>
    <property type="match status" value="1"/>
</dbReference>
<dbReference type="GO" id="GO:0005524">
    <property type="term" value="F:ATP binding"/>
    <property type="evidence" value="ECO:0007669"/>
    <property type="project" value="UniProtKB-UniRule"/>
</dbReference>
<dbReference type="PROSITE" id="PS00107">
    <property type="entry name" value="PROTEIN_KINASE_ATP"/>
    <property type="match status" value="1"/>
</dbReference>
<gene>
    <name evidence="20" type="ORF">POM88_044696</name>
</gene>
<dbReference type="EMBL" id="JAUIZM010000010">
    <property type="protein sequence ID" value="KAK1360222.1"/>
    <property type="molecule type" value="Genomic_DNA"/>
</dbReference>
<keyword evidence="4" id="KW-0433">Leucine-rich repeat</keyword>
<dbReference type="CDD" id="cd14066">
    <property type="entry name" value="STKc_IRAK"/>
    <property type="match status" value="1"/>
</dbReference>
<evidence type="ECO:0000256" key="4">
    <source>
        <dbReference type="ARBA" id="ARBA00022614"/>
    </source>
</evidence>
<keyword evidence="8" id="KW-0677">Repeat</keyword>
<evidence type="ECO:0000256" key="6">
    <source>
        <dbReference type="ARBA" id="ARBA00022692"/>
    </source>
</evidence>
<name>A0AAD8H5Z8_9APIA</name>
<evidence type="ECO:0000256" key="17">
    <source>
        <dbReference type="SAM" id="Phobius"/>
    </source>
</evidence>
<feature type="domain" description="Protein kinase" evidence="19">
    <location>
        <begin position="587"/>
        <end position="858"/>
    </location>
</feature>
<dbReference type="InterPro" id="IPR024788">
    <property type="entry name" value="Malectin-like_Carb-bd_dom"/>
</dbReference>
<keyword evidence="9 15" id="KW-0547">Nucleotide-binding</keyword>
<dbReference type="Gene3D" id="3.80.10.10">
    <property type="entry name" value="Ribonuclease Inhibitor"/>
    <property type="match status" value="1"/>
</dbReference>
<protein>
    <submittedName>
        <fullName evidence="20">Leucine-rich repeat receptor-like protein kinase</fullName>
    </submittedName>
</protein>
<keyword evidence="2" id="KW-0723">Serine/threonine-protein kinase</keyword>
<dbReference type="InterPro" id="IPR001611">
    <property type="entry name" value="Leu-rich_rpt"/>
</dbReference>
<evidence type="ECO:0000256" key="2">
    <source>
        <dbReference type="ARBA" id="ARBA00022527"/>
    </source>
</evidence>
<feature type="chain" id="PRO_5042124729" evidence="18">
    <location>
        <begin position="26"/>
        <end position="889"/>
    </location>
</feature>
<keyword evidence="14 20" id="KW-0675">Receptor</keyword>
<keyword evidence="3" id="KW-0597">Phosphoprotein</keyword>
<keyword evidence="7 18" id="KW-0732">Signal</keyword>
<evidence type="ECO:0000256" key="10">
    <source>
        <dbReference type="ARBA" id="ARBA00022777"/>
    </source>
</evidence>
<feature type="transmembrane region" description="Helical" evidence="17">
    <location>
        <begin position="523"/>
        <end position="548"/>
    </location>
</feature>
<feature type="binding site" evidence="15">
    <location>
        <position position="614"/>
    </location>
    <ligand>
        <name>ATP</name>
        <dbReference type="ChEBI" id="CHEBI:30616"/>
    </ligand>
</feature>
<dbReference type="InterPro" id="IPR008271">
    <property type="entry name" value="Ser/Thr_kinase_AS"/>
</dbReference>
<dbReference type="FunFam" id="1.10.510.10:FF:000146">
    <property type="entry name" value="LRR receptor-like serine/threonine-protein kinase IOS1"/>
    <property type="match status" value="1"/>
</dbReference>
<reference evidence="20" key="1">
    <citation type="submission" date="2023-02" db="EMBL/GenBank/DDBJ databases">
        <title>Genome of toxic invasive species Heracleum sosnowskyi carries increased number of genes despite the absence of recent whole-genome duplications.</title>
        <authorList>
            <person name="Schelkunov M."/>
            <person name="Shtratnikova V."/>
            <person name="Makarenko M."/>
            <person name="Klepikova A."/>
            <person name="Omelchenko D."/>
            <person name="Novikova G."/>
            <person name="Obukhova E."/>
            <person name="Bogdanov V."/>
            <person name="Penin A."/>
            <person name="Logacheva M."/>
        </authorList>
    </citation>
    <scope>NUCLEOTIDE SEQUENCE</scope>
    <source>
        <strain evidence="20">Hsosn_3</strain>
        <tissue evidence="20">Leaf</tissue>
    </source>
</reference>
<organism evidence="20 21">
    <name type="scientific">Heracleum sosnowskyi</name>
    <dbReference type="NCBI Taxonomy" id="360622"/>
    <lineage>
        <taxon>Eukaryota</taxon>
        <taxon>Viridiplantae</taxon>
        <taxon>Streptophyta</taxon>
        <taxon>Embryophyta</taxon>
        <taxon>Tracheophyta</taxon>
        <taxon>Spermatophyta</taxon>
        <taxon>Magnoliopsida</taxon>
        <taxon>eudicotyledons</taxon>
        <taxon>Gunneridae</taxon>
        <taxon>Pentapetalae</taxon>
        <taxon>asterids</taxon>
        <taxon>campanulids</taxon>
        <taxon>Apiales</taxon>
        <taxon>Apiaceae</taxon>
        <taxon>Apioideae</taxon>
        <taxon>apioid superclade</taxon>
        <taxon>Tordylieae</taxon>
        <taxon>Tordyliinae</taxon>
        <taxon>Heracleum</taxon>
    </lineage>
</organism>
<sequence>MLTKYSLLLTLVFTCSLIALHLAHAQNDNPPGFVSIDCGLAEGSDYRESTGIYYQSDANLIDSGESKSISPSLIGSTAETYLSTVRSFPLGMKNCYTIQPSFGKGSKYLIRATFKYGNYDSLNQFPTFDLNLGPDTWSTIKFQDNVTVVREEIIHVLSSDFIHVCLVKTGITTPFISALELRPLNNTNSMYAINSGSLQTIIRVDCDSVRSNAVIRYPNDIYDRRWRPLNLTNARVSTLLNINNRNHYLVPVDVLSTASTPDKINDPVQFYWGTNNTSDQFYICLHFSEVEKLQENQSREFNIYINGNLWNGELVVPNYLNVTTYFARRPETGNSKYTVVIKKTENSTLPPIINGLELYKAKKFSEMGTNETDVSAIRNIKSSYRVIRDWQGDPCEPEDFLWDGLKCSYDSSDHSARITSLNLSRSGLTGEIVPSIANLTQLKTLDLSNNNLSGQVPDFLSQLPLSVLNLKGNNFTGPVPAQLLENRKKGILILSFDGPGNDTSIELCGPEPCKKEGNKSTPAVAVGGAIVGSVLVFAAILLFGIWKLRRRAPLVPRKLGNQHQLDNGGIERKSRQYTYAEVRNITGDFRRVLGKGGFGTVYHGYVGDIQVAVKMLSASSTQGYKEFQAEASLLLSVSHKNLTSLVGYCNEGMNMGIIYEYMANKSLDEHLSGKNYDILSWETRLQIALDAAQGLEYLHHGCKPAIIHRDVKTSNILLNEQFQAKLADFGLSRAYPVEGGTHVTTIVAGTPGYLDPDYNTSNRLTEKSDVFSFGVVLLVMITGRPQISTTEDRRHIAQWVDSIVQYGDVKQVVDPRFNGNYDVNSAWKAVELAMTCASRISSRRPTMNSVVMELKECLAIEIGSHDADPNNSIQIVSMDPESSLVPGPR</sequence>
<evidence type="ECO:0000313" key="20">
    <source>
        <dbReference type="EMBL" id="KAK1360222.1"/>
    </source>
</evidence>
<evidence type="ECO:0000256" key="14">
    <source>
        <dbReference type="ARBA" id="ARBA00023170"/>
    </source>
</evidence>
<dbReference type="Proteomes" id="UP001237642">
    <property type="component" value="Unassembled WGS sequence"/>
</dbReference>
<evidence type="ECO:0000256" key="16">
    <source>
        <dbReference type="SAM" id="MobiDB-lite"/>
    </source>
</evidence>
<evidence type="ECO:0000256" key="8">
    <source>
        <dbReference type="ARBA" id="ARBA00022737"/>
    </source>
</evidence>
<feature type="region of interest" description="Disordered" evidence="16">
    <location>
        <begin position="870"/>
        <end position="889"/>
    </location>
</feature>
<evidence type="ECO:0000256" key="9">
    <source>
        <dbReference type="ARBA" id="ARBA00022741"/>
    </source>
</evidence>
<evidence type="ECO:0000256" key="18">
    <source>
        <dbReference type="SAM" id="SignalP"/>
    </source>
</evidence>
<dbReference type="SUPFAM" id="SSF56112">
    <property type="entry name" value="Protein kinase-like (PK-like)"/>
    <property type="match status" value="1"/>
</dbReference>
<dbReference type="PROSITE" id="PS50011">
    <property type="entry name" value="PROTEIN_KINASE_DOM"/>
    <property type="match status" value="1"/>
</dbReference>
<keyword evidence="13 17" id="KW-0472">Membrane</keyword>
<keyword evidence="10 20" id="KW-0418">Kinase</keyword>
<evidence type="ECO:0000256" key="11">
    <source>
        <dbReference type="ARBA" id="ARBA00022840"/>
    </source>
</evidence>
<comment type="caution">
    <text evidence="20">The sequence shown here is derived from an EMBL/GenBank/DDBJ whole genome shotgun (WGS) entry which is preliminary data.</text>
</comment>
<dbReference type="PANTHER" id="PTHR45631">
    <property type="entry name" value="OS07G0107800 PROTEIN-RELATED"/>
    <property type="match status" value="1"/>
</dbReference>
<dbReference type="FunFam" id="3.80.10.10:FF:000129">
    <property type="entry name" value="Leucine-rich repeat receptor-like kinase"/>
    <property type="match status" value="1"/>
</dbReference>
<dbReference type="PANTHER" id="PTHR45631:SF202">
    <property type="entry name" value="SENESCENCE-INDUCED RECEPTOR-LIKE SERINE_THREONINE-PROTEIN KINASE"/>
    <property type="match status" value="1"/>
</dbReference>
<evidence type="ECO:0000256" key="12">
    <source>
        <dbReference type="ARBA" id="ARBA00022989"/>
    </source>
</evidence>
<comment type="subcellular location">
    <subcellularLocation>
        <location evidence="1">Membrane</location>
        <topology evidence="1">Single-pass membrane protein</topology>
    </subcellularLocation>
</comment>
<feature type="signal peptide" evidence="18">
    <location>
        <begin position="1"/>
        <end position="25"/>
    </location>
</feature>
<reference evidence="20" key="2">
    <citation type="submission" date="2023-05" db="EMBL/GenBank/DDBJ databases">
        <authorList>
            <person name="Schelkunov M.I."/>
        </authorList>
    </citation>
    <scope>NUCLEOTIDE SEQUENCE</scope>
    <source>
        <strain evidence="20">Hsosn_3</strain>
        <tissue evidence="20">Leaf</tissue>
    </source>
</reference>
<dbReference type="SUPFAM" id="SSF52058">
    <property type="entry name" value="L domain-like"/>
    <property type="match status" value="1"/>
</dbReference>
<evidence type="ECO:0000256" key="7">
    <source>
        <dbReference type="ARBA" id="ARBA00022729"/>
    </source>
</evidence>
<dbReference type="Pfam" id="PF00560">
    <property type="entry name" value="LRR_1"/>
    <property type="match status" value="1"/>
</dbReference>
<dbReference type="InterPro" id="IPR011009">
    <property type="entry name" value="Kinase-like_dom_sf"/>
</dbReference>
<evidence type="ECO:0000256" key="1">
    <source>
        <dbReference type="ARBA" id="ARBA00004167"/>
    </source>
</evidence>
<dbReference type="PROSITE" id="PS00108">
    <property type="entry name" value="PROTEIN_KINASE_ST"/>
    <property type="match status" value="1"/>
</dbReference>
<accession>A0AAD8H5Z8</accession>
<keyword evidence="12 17" id="KW-1133">Transmembrane helix</keyword>
<evidence type="ECO:0000256" key="13">
    <source>
        <dbReference type="ARBA" id="ARBA00023136"/>
    </source>
</evidence>
<evidence type="ECO:0000256" key="3">
    <source>
        <dbReference type="ARBA" id="ARBA00022553"/>
    </source>
</evidence>
<proteinExistence type="predicted"/>
<evidence type="ECO:0000313" key="21">
    <source>
        <dbReference type="Proteomes" id="UP001237642"/>
    </source>
</evidence>